<keyword evidence="3" id="KW-0804">Transcription</keyword>
<dbReference type="PROSITE" id="PS51032">
    <property type="entry name" value="AP2_ERF"/>
    <property type="match status" value="1"/>
</dbReference>
<dbReference type="InterPro" id="IPR016177">
    <property type="entry name" value="DNA-bd_dom_sf"/>
</dbReference>
<dbReference type="InterPro" id="IPR044925">
    <property type="entry name" value="His-Me_finger_sf"/>
</dbReference>
<dbReference type="Gene3D" id="3.90.75.20">
    <property type="match status" value="1"/>
</dbReference>
<comment type="caution">
    <text evidence="5">The sequence shown here is derived from an EMBL/GenBank/DDBJ whole genome shotgun (WGS) entry which is preliminary data.</text>
</comment>
<organism evidence="5 6">
    <name type="scientific">Pontibacter qinzhouensis</name>
    <dbReference type="NCBI Taxonomy" id="2603253"/>
    <lineage>
        <taxon>Bacteria</taxon>
        <taxon>Pseudomonadati</taxon>
        <taxon>Bacteroidota</taxon>
        <taxon>Cytophagia</taxon>
        <taxon>Cytophagales</taxon>
        <taxon>Hymenobacteraceae</taxon>
        <taxon>Pontibacter</taxon>
    </lineage>
</organism>
<dbReference type="Pfam" id="PF13392">
    <property type="entry name" value="HNH_3"/>
    <property type="match status" value="1"/>
</dbReference>
<evidence type="ECO:0000256" key="2">
    <source>
        <dbReference type="ARBA" id="ARBA00023125"/>
    </source>
</evidence>
<gene>
    <name evidence="5" type="ORF">FVR03_16780</name>
</gene>
<dbReference type="InterPro" id="IPR050913">
    <property type="entry name" value="AP2/ERF_ERF"/>
</dbReference>
<dbReference type="GO" id="GO:0003700">
    <property type="term" value="F:DNA-binding transcription factor activity"/>
    <property type="evidence" value="ECO:0007669"/>
    <property type="project" value="InterPro"/>
</dbReference>
<dbReference type="InterPro" id="IPR010902">
    <property type="entry name" value="NUMOD4"/>
</dbReference>
<dbReference type="GO" id="GO:0016788">
    <property type="term" value="F:hydrolase activity, acting on ester bonds"/>
    <property type="evidence" value="ECO:0007669"/>
    <property type="project" value="InterPro"/>
</dbReference>
<proteinExistence type="predicted"/>
<dbReference type="EMBL" id="VRTY01000070">
    <property type="protein sequence ID" value="TXK36797.1"/>
    <property type="molecule type" value="Genomic_DNA"/>
</dbReference>
<protein>
    <recommendedName>
        <fullName evidence="4">AP2/ERF domain-containing protein</fullName>
    </recommendedName>
</protein>
<dbReference type="AlphaFoldDB" id="A0A5C8JJN3"/>
<evidence type="ECO:0000259" key="4">
    <source>
        <dbReference type="PROSITE" id="PS51032"/>
    </source>
</evidence>
<sequence length="170" mass="19470">MQKQELWLDVLGYEGQYQVSNLGRVKSLKHNKERILSPGLDGGYLKVVFSTKSKMIGFRIHRLVAEAFIPNPENLTFVDHIDGDRKNNKEDNLRWVTKSENARNNACHRDGTCTSKYYGASLRPNGKWLSQIKLNKVHRYLGVFDTDIEAAKAYDQALIEFGLKPVNFPD</sequence>
<dbReference type="SUPFAM" id="SSF54171">
    <property type="entry name" value="DNA-binding domain"/>
    <property type="match status" value="1"/>
</dbReference>
<evidence type="ECO:0000256" key="1">
    <source>
        <dbReference type="ARBA" id="ARBA00023015"/>
    </source>
</evidence>
<dbReference type="PANTHER" id="PTHR31194:SF189">
    <property type="entry name" value="AP2_ERF DOMAIN-CONTAINING PROTEIN"/>
    <property type="match status" value="1"/>
</dbReference>
<keyword evidence="1" id="KW-0805">Transcription regulation</keyword>
<dbReference type="CDD" id="cd00018">
    <property type="entry name" value="AP2"/>
    <property type="match status" value="1"/>
</dbReference>
<dbReference type="PANTHER" id="PTHR31194">
    <property type="entry name" value="SHN SHINE , DNA BINDING / TRANSCRIPTION FACTOR"/>
    <property type="match status" value="1"/>
</dbReference>
<evidence type="ECO:0000256" key="3">
    <source>
        <dbReference type="ARBA" id="ARBA00023163"/>
    </source>
</evidence>
<dbReference type="RefSeq" id="WP_147922918.1">
    <property type="nucleotide sequence ID" value="NZ_VRTY01000070.1"/>
</dbReference>
<dbReference type="InterPro" id="IPR003615">
    <property type="entry name" value="HNH_nuc"/>
</dbReference>
<name>A0A5C8JJN3_9BACT</name>
<dbReference type="SMART" id="SM00380">
    <property type="entry name" value="AP2"/>
    <property type="match status" value="1"/>
</dbReference>
<dbReference type="InterPro" id="IPR001471">
    <property type="entry name" value="AP2/ERF_dom"/>
</dbReference>
<evidence type="ECO:0000313" key="5">
    <source>
        <dbReference type="EMBL" id="TXK36797.1"/>
    </source>
</evidence>
<dbReference type="GO" id="GO:0003677">
    <property type="term" value="F:DNA binding"/>
    <property type="evidence" value="ECO:0007669"/>
    <property type="project" value="UniProtKB-KW"/>
</dbReference>
<dbReference type="Pfam" id="PF07463">
    <property type="entry name" value="NUMOD4"/>
    <property type="match status" value="1"/>
</dbReference>
<dbReference type="OrthoDB" id="6631788at2"/>
<feature type="domain" description="AP2/ERF" evidence="4">
    <location>
        <begin position="116"/>
        <end position="169"/>
    </location>
</feature>
<keyword evidence="2" id="KW-0238">DNA-binding</keyword>
<reference evidence="5 6" key="1">
    <citation type="submission" date="2019-08" db="EMBL/GenBank/DDBJ databases">
        <authorList>
            <person name="Shi S."/>
        </authorList>
    </citation>
    <scope>NUCLEOTIDE SEQUENCE [LARGE SCALE GENOMIC DNA]</scope>
    <source>
        <strain evidence="5 6">GY10130</strain>
    </source>
</reference>
<dbReference type="SUPFAM" id="SSF54060">
    <property type="entry name" value="His-Me finger endonucleases"/>
    <property type="match status" value="1"/>
</dbReference>
<keyword evidence="6" id="KW-1185">Reference proteome</keyword>
<accession>A0A5C8JJN3</accession>
<evidence type="ECO:0000313" key="6">
    <source>
        <dbReference type="Proteomes" id="UP000321926"/>
    </source>
</evidence>
<dbReference type="InterPro" id="IPR036955">
    <property type="entry name" value="AP2/ERF_dom_sf"/>
</dbReference>
<dbReference type="Proteomes" id="UP000321926">
    <property type="component" value="Unassembled WGS sequence"/>
</dbReference>
<dbReference type="Gene3D" id="3.30.730.10">
    <property type="entry name" value="AP2/ERF domain"/>
    <property type="match status" value="1"/>
</dbReference>